<proteinExistence type="predicted"/>
<feature type="compositionally biased region" description="Basic and acidic residues" evidence="3">
    <location>
        <begin position="941"/>
        <end position="956"/>
    </location>
</feature>
<feature type="compositionally biased region" description="Low complexity" evidence="3">
    <location>
        <begin position="870"/>
        <end position="898"/>
    </location>
</feature>
<feature type="compositionally biased region" description="Basic and acidic residues" evidence="3">
    <location>
        <begin position="462"/>
        <end position="474"/>
    </location>
</feature>
<feature type="compositionally biased region" description="Basic and acidic residues" evidence="3">
    <location>
        <begin position="991"/>
        <end position="1003"/>
    </location>
</feature>
<feature type="compositionally biased region" description="Basic residues" evidence="3">
    <location>
        <begin position="506"/>
        <end position="521"/>
    </location>
</feature>
<dbReference type="InterPro" id="IPR035979">
    <property type="entry name" value="RBD_domain_sf"/>
</dbReference>
<feature type="compositionally biased region" description="Basic and acidic residues" evidence="3">
    <location>
        <begin position="1138"/>
        <end position="1151"/>
    </location>
</feature>
<dbReference type="InterPro" id="IPR012677">
    <property type="entry name" value="Nucleotide-bd_a/b_plait_sf"/>
</dbReference>
<feature type="compositionally biased region" description="Low complexity" evidence="3">
    <location>
        <begin position="435"/>
        <end position="456"/>
    </location>
</feature>
<evidence type="ECO:0000256" key="2">
    <source>
        <dbReference type="PROSITE-ProRule" id="PRU00176"/>
    </source>
</evidence>
<dbReference type="EMBL" id="LN714474">
    <property type="protein sequence ID" value="CEL64255.1"/>
    <property type="molecule type" value="Genomic_DNA"/>
</dbReference>
<dbReference type="GO" id="GO:0005654">
    <property type="term" value="C:nucleoplasm"/>
    <property type="evidence" value="ECO:0007669"/>
    <property type="project" value="TreeGrafter"/>
</dbReference>
<feature type="domain" description="RRM" evidence="4">
    <location>
        <begin position="276"/>
        <end position="351"/>
    </location>
</feature>
<dbReference type="AlphaFoldDB" id="A0A0F7U6G2"/>
<organism evidence="5">
    <name type="scientific">Neospora caninum (strain Liverpool)</name>
    <dbReference type="NCBI Taxonomy" id="572307"/>
    <lineage>
        <taxon>Eukaryota</taxon>
        <taxon>Sar</taxon>
        <taxon>Alveolata</taxon>
        <taxon>Apicomplexa</taxon>
        <taxon>Conoidasida</taxon>
        <taxon>Coccidia</taxon>
        <taxon>Eucoccidiorida</taxon>
        <taxon>Eimeriorina</taxon>
        <taxon>Sarcocystidae</taxon>
        <taxon>Neospora</taxon>
    </lineage>
</organism>
<reference evidence="5" key="1">
    <citation type="journal article" date="2015" name="PLoS ONE">
        <title>Comprehensive Evaluation of Toxoplasma gondii VEG and Neospora caninum LIV Genomes with Tachyzoite Stage Transcriptome and Proteome Defines Novel Transcript Features.</title>
        <authorList>
            <person name="Ramaprasad A."/>
            <person name="Mourier T."/>
            <person name="Naeem R."/>
            <person name="Malas T.B."/>
            <person name="Moussa E."/>
            <person name="Panigrahi A."/>
            <person name="Vermont S.J."/>
            <person name="Otto T.D."/>
            <person name="Wastling J."/>
            <person name="Pain A."/>
        </authorList>
    </citation>
    <scope>NUCLEOTIDE SEQUENCE</scope>
    <source>
        <strain evidence="5">Liverpool</strain>
    </source>
</reference>
<dbReference type="GO" id="GO:0061574">
    <property type="term" value="C:ASAP complex"/>
    <property type="evidence" value="ECO:0007669"/>
    <property type="project" value="TreeGrafter"/>
</dbReference>
<feature type="compositionally biased region" description="Basic and acidic residues" evidence="3">
    <location>
        <begin position="1079"/>
        <end position="1097"/>
    </location>
</feature>
<name>A0A0F7U6G2_NEOCL</name>
<evidence type="ECO:0000256" key="1">
    <source>
        <dbReference type="ARBA" id="ARBA00022884"/>
    </source>
</evidence>
<dbReference type="Pfam" id="PF00076">
    <property type="entry name" value="RRM_1"/>
    <property type="match status" value="2"/>
</dbReference>
<dbReference type="SMART" id="SM00360">
    <property type="entry name" value="RRM"/>
    <property type="match status" value="2"/>
</dbReference>
<dbReference type="InterPro" id="IPR000504">
    <property type="entry name" value="RRM_dom"/>
</dbReference>
<feature type="compositionally biased region" description="Basic residues" evidence="3">
    <location>
        <begin position="1066"/>
        <end position="1078"/>
    </location>
</feature>
<dbReference type="SUPFAM" id="SSF54928">
    <property type="entry name" value="RNA-binding domain, RBD"/>
    <property type="match status" value="2"/>
</dbReference>
<feature type="compositionally biased region" description="Basic and acidic residues" evidence="3">
    <location>
        <begin position="681"/>
        <end position="709"/>
    </location>
</feature>
<feature type="compositionally biased region" description="Basic and acidic residues" evidence="3">
    <location>
        <begin position="909"/>
        <end position="920"/>
    </location>
</feature>
<dbReference type="PROSITE" id="PS50102">
    <property type="entry name" value="RRM"/>
    <property type="match status" value="2"/>
</dbReference>
<feature type="compositionally biased region" description="Basic and acidic residues" evidence="3">
    <location>
        <begin position="550"/>
        <end position="568"/>
    </location>
</feature>
<feature type="compositionally biased region" description="Gly residues" evidence="3">
    <location>
        <begin position="1167"/>
        <end position="1188"/>
    </location>
</feature>
<protein>
    <submittedName>
        <fullName evidence="5">Possible RNA-binding protein, related</fullName>
    </submittedName>
</protein>
<dbReference type="GO" id="GO:0003723">
    <property type="term" value="F:RNA binding"/>
    <property type="evidence" value="ECO:0007669"/>
    <property type="project" value="UniProtKB-UniRule"/>
</dbReference>
<feature type="compositionally biased region" description="Basic and acidic residues" evidence="3">
    <location>
        <begin position="719"/>
        <end position="736"/>
    </location>
</feature>
<feature type="compositionally biased region" description="Basic and acidic residues" evidence="3">
    <location>
        <begin position="578"/>
        <end position="599"/>
    </location>
</feature>
<dbReference type="GO" id="GO:0000398">
    <property type="term" value="P:mRNA splicing, via spliceosome"/>
    <property type="evidence" value="ECO:0007669"/>
    <property type="project" value="TreeGrafter"/>
</dbReference>
<dbReference type="CDD" id="cd00590">
    <property type="entry name" value="RRM_SF"/>
    <property type="match status" value="2"/>
</dbReference>
<dbReference type="PANTHER" id="PTHR15481:SF0">
    <property type="entry name" value="LD23870P-RELATED"/>
    <property type="match status" value="1"/>
</dbReference>
<feature type="compositionally biased region" description="Basic and acidic residues" evidence="3">
    <location>
        <begin position="789"/>
        <end position="824"/>
    </location>
</feature>
<evidence type="ECO:0000313" key="5">
    <source>
        <dbReference type="EMBL" id="CEL64255.1"/>
    </source>
</evidence>
<evidence type="ECO:0000259" key="4">
    <source>
        <dbReference type="PROSITE" id="PS50102"/>
    </source>
</evidence>
<gene>
    <name evidence="5" type="ORF">BN1204_001600</name>
</gene>
<feature type="region of interest" description="Disordered" evidence="3">
    <location>
        <begin position="401"/>
        <end position="1224"/>
    </location>
</feature>
<feature type="compositionally biased region" description="Basic and acidic residues" evidence="3">
    <location>
        <begin position="522"/>
        <end position="539"/>
    </location>
</feature>
<feature type="compositionally biased region" description="Basic residues" evidence="3">
    <location>
        <begin position="422"/>
        <end position="434"/>
    </location>
</feature>
<dbReference type="PANTHER" id="PTHR15481">
    <property type="entry name" value="RIBONUCLEIC ACID BINDING PROTEIN S1"/>
    <property type="match status" value="1"/>
</dbReference>
<accession>A0A0F7U6G2</accession>
<dbReference type="GO" id="GO:0005737">
    <property type="term" value="C:cytoplasm"/>
    <property type="evidence" value="ECO:0007669"/>
    <property type="project" value="TreeGrafter"/>
</dbReference>
<sequence length="1224" mass="129598">MLAGSSAVGGASVRAPLYSTANILYIKNLSPLVTGDHIRQIFSHCGEILTIGFKAYTNNPAQRYCVLEFRDSAGITAASQLNNTPLLNVPMVVTVVEPAGGGTFIAPPEALATSGSGSTAASLEALAKQAALNVQQPVGLAQPAVGEGMRQLQQLQQLQLQQFEANSAGALGAGAQLATAGAVAALGGQAGGAAAFGAMPLNSQMSVVEIAMQNHLSNLQAVQSAALQAKILAEKKKTELGLGVSIGPGAGGLLPAAASLVTGCPYKETELQQLGRTLFVENFPEEYEKEELRLLLRDFGKISDLRVDQHPEKKSKFAVVEFETAEEAQFVRGMDGKPIGNLTLTIKASQSLVTFRDPDGVLFDVPPPPILAVLKQQQTPEAQQEALQNKLKEVKYAKMEIEDKLKGPNGLKSRPKRESSRSRGRSSRRRRRNRSSSAEPPRGSASRRSLSPGRRGSLSKRRREERAERGRDSSRSLSAPRGCAAGGGSGRSLLRGRDRRGASSRSRSRPLRSSSGRRRSVDRREESRRMGSEGAKDRVLAGASGALRSVEQRRSISRSPDDAVDEMRQAPTPSAQKAEQKGDDREVSMSPRATDREGEGGSGRKGGKRVSRSVSQDAGARKLAGSGDVLEKSPRETTGPGEAPLSVKDEKKPGHAGENGVAYAEDASGGPSSPGFAPSTKDSKKERDGRGRESRSPRRQEGPSSKRGDFSSGTSRSPSTERRKTLKDREMPKRGVDASLSRSPSGTRRKAPSSGPPAQRGADPRRPSSSSRSPRGRSNPRWRSSSFSRKKEDGRDLSRERSGRDGPRRPSLDGRRGGPGDRCARRSGSRRRSSVSDSDRSSFSPGRPRRVPPGLRGRRRLSGDDRDLSSSEPGAAYGRPRPRGLPARPDSGERGSPFSRRRRRSVSRSGDRNSVEDGRLSRGGSRSRGPGRPGAGRRGSIRLEEEMRDRDDDYPHRGGFPGSRARGDRRGGAPSPYRPPGGRKAGSREPSFGREMHPVERGDGLGGRSGARMPVRGRPSGAQLADTANTWGGGPSRQDKKGPLGQGGMGPRGEDGVFGLREGPRGRGRQAGRRRLGRRGNESGDDGGRDARMDRYKSQSRSLSEDSDSSSSPVSARGENGGAKSGGPWSPVSRGARAGREADLGDGEKSSRAALEAGTRLERESGGRGPQGTGGSTERGGGSVGDGLSGAKETGVSGPHPSRAQPMNALCGGRPGASGTSGGA</sequence>
<feature type="compositionally biased region" description="Low complexity" evidence="3">
    <location>
        <begin position="667"/>
        <end position="679"/>
    </location>
</feature>
<dbReference type="Gene3D" id="3.30.70.330">
    <property type="match status" value="2"/>
</dbReference>
<feature type="domain" description="RRM" evidence="4">
    <location>
        <begin position="22"/>
        <end position="98"/>
    </location>
</feature>
<keyword evidence="1 2" id="KW-0694">RNA-binding</keyword>
<feature type="compositionally biased region" description="Gly residues" evidence="3">
    <location>
        <begin position="1213"/>
        <end position="1224"/>
    </location>
</feature>
<evidence type="ECO:0000256" key="3">
    <source>
        <dbReference type="SAM" id="MobiDB-lite"/>
    </source>
</evidence>